<accession>A0A6N3I1Y9</accession>
<dbReference type="EMBL" id="CACRUH010000090">
    <property type="protein sequence ID" value="VYU83277.1"/>
    <property type="molecule type" value="Genomic_DNA"/>
</dbReference>
<name>A0A6N3I1Y9_9FIRM</name>
<sequence length="371" mass="43446">MNKNEDTYKSILKTHSNTLIVQDGKTLVTLLQSIHNSAMTLSLIPFCALYCRSAKEFLCIEENGNEIEKEVKDIRDGLKIFTGKYSKGKKMAVESDDQQNEIFQSKLRFSFTKKLNIHLNLGVYFNEQGKVVFDTQLASFYLNIPKSNEASSGAHAMMVGQKLGKEMAEILIKYYGINDLADGRILFNSVPKYGYIDFNTNKKNVFFNKNFDKETNLVLLHMLSTIGFVNNLLVPVFPDKNVWLLRIIYITAHNTWLGINKFRQHFEQEHQSKIEILDYTRGIKKDIKLLSTPFRNCMMHYDLVDKNNHPIILQEWYDSEKPLYGLVESCYDGMHFNQYYNEIYKLSQELEKYLLSYFTINRMNIHWDWDC</sequence>
<reference evidence="1" key="1">
    <citation type="submission" date="2019-11" db="EMBL/GenBank/DDBJ databases">
        <authorList>
            <person name="Feng L."/>
        </authorList>
    </citation>
    <scope>NUCLEOTIDE SEQUENCE</scope>
    <source>
        <strain evidence="1">ChathewayiLFYP18</strain>
    </source>
</reference>
<gene>
    <name evidence="1" type="ORF">CHLFYP18_04051</name>
</gene>
<protein>
    <submittedName>
        <fullName evidence="1">Uncharacterized protein</fullName>
    </submittedName>
</protein>
<dbReference type="RefSeq" id="WP_320952277.1">
    <property type="nucleotide sequence ID" value="NZ_CACRUH010000090.1"/>
</dbReference>
<proteinExistence type="predicted"/>
<organism evidence="1">
    <name type="scientific">Hungatella hathewayi</name>
    <dbReference type="NCBI Taxonomy" id="154046"/>
    <lineage>
        <taxon>Bacteria</taxon>
        <taxon>Bacillati</taxon>
        <taxon>Bacillota</taxon>
        <taxon>Clostridia</taxon>
        <taxon>Lachnospirales</taxon>
        <taxon>Lachnospiraceae</taxon>
        <taxon>Hungatella</taxon>
    </lineage>
</organism>
<evidence type="ECO:0000313" key="1">
    <source>
        <dbReference type="EMBL" id="VYU83277.1"/>
    </source>
</evidence>
<dbReference type="AlphaFoldDB" id="A0A6N3I1Y9"/>